<feature type="transmembrane region" description="Helical" evidence="6">
    <location>
        <begin position="20"/>
        <end position="41"/>
    </location>
</feature>
<reference evidence="7" key="1">
    <citation type="submission" date="2021-01" db="EMBL/GenBank/DDBJ databases">
        <title>Whole genome shotgun sequence of Planotetraspora silvatica NBRC 100141.</title>
        <authorList>
            <person name="Komaki H."/>
            <person name="Tamura T."/>
        </authorList>
    </citation>
    <scope>NUCLEOTIDE SEQUENCE</scope>
    <source>
        <strain evidence="7">NBRC 100141</strain>
    </source>
</reference>
<protein>
    <recommendedName>
        <fullName evidence="9">MFS transporter</fullName>
    </recommendedName>
</protein>
<dbReference type="GO" id="GO:0022857">
    <property type="term" value="F:transmembrane transporter activity"/>
    <property type="evidence" value="ECO:0007669"/>
    <property type="project" value="InterPro"/>
</dbReference>
<evidence type="ECO:0008006" key="9">
    <source>
        <dbReference type="Google" id="ProtNLM"/>
    </source>
</evidence>
<evidence type="ECO:0000256" key="5">
    <source>
        <dbReference type="ARBA" id="ARBA00023136"/>
    </source>
</evidence>
<comment type="subcellular location">
    <subcellularLocation>
        <location evidence="1">Membrane</location>
        <topology evidence="1">Multi-pass membrane protein</topology>
    </subcellularLocation>
</comment>
<evidence type="ECO:0000256" key="4">
    <source>
        <dbReference type="ARBA" id="ARBA00022989"/>
    </source>
</evidence>
<dbReference type="Proteomes" id="UP000644610">
    <property type="component" value="Unassembled WGS sequence"/>
</dbReference>
<accession>A0A8J3URF0</accession>
<keyword evidence="4 6" id="KW-1133">Transmembrane helix</keyword>
<sequence>MPDPLLELRLFRSVPFSSAILTALFALCGFGAFLFVTTLYLQNVRGMSALTAGLCLLPVGALIVVLAPLTGRLVGTRGPRLPLVVSGAALALGGGTSIWLGPATPLPAVLAMYLLFGIAQGTVNPPITNSAVSGMPASMAGVAASVASAGRQTGTTLGVAIAGTVVGSAASRGGTAFTAAAHDVWLLVLGLGVGILVLGLLGTGRWASDTAARAAALFDGVDAGAAAGPSRGARVHTHGNG</sequence>
<evidence type="ECO:0000313" key="8">
    <source>
        <dbReference type="Proteomes" id="UP000644610"/>
    </source>
</evidence>
<dbReference type="InterPro" id="IPR036259">
    <property type="entry name" value="MFS_trans_sf"/>
</dbReference>
<proteinExistence type="predicted"/>
<dbReference type="PANTHER" id="PTHR42718">
    <property type="entry name" value="MAJOR FACILITATOR SUPERFAMILY MULTIDRUG TRANSPORTER MFSC"/>
    <property type="match status" value="1"/>
</dbReference>
<keyword evidence="8" id="KW-1185">Reference proteome</keyword>
<feature type="transmembrane region" description="Helical" evidence="6">
    <location>
        <begin position="47"/>
        <end position="69"/>
    </location>
</feature>
<dbReference type="Pfam" id="PF07690">
    <property type="entry name" value="MFS_1"/>
    <property type="match status" value="1"/>
</dbReference>
<keyword evidence="2" id="KW-0813">Transport</keyword>
<evidence type="ECO:0000313" key="7">
    <source>
        <dbReference type="EMBL" id="GII49271.1"/>
    </source>
</evidence>
<dbReference type="EMBL" id="BOOQ01000040">
    <property type="protein sequence ID" value="GII49271.1"/>
    <property type="molecule type" value="Genomic_DNA"/>
</dbReference>
<organism evidence="7 8">
    <name type="scientific">Planotetraspora silvatica</name>
    <dbReference type="NCBI Taxonomy" id="234614"/>
    <lineage>
        <taxon>Bacteria</taxon>
        <taxon>Bacillati</taxon>
        <taxon>Actinomycetota</taxon>
        <taxon>Actinomycetes</taxon>
        <taxon>Streptosporangiales</taxon>
        <taxon>Streptosporangiaceae</taxon>
        <taxon>Planotetraspora</taxon>
    </lineage>
</organism>
<feature type="transmembrane region" description="Helical" evidence="6">
    <location>
        <begin position="81"/>
        <end position="100"/>
    </location>
</feature>
<evidence type="ECO:0000256" key="6">
    <source>
        <dbReference type="SAM" id="Phobius"/>
    </source>
</evidence>
<dbReference type="SUPFAM" id="SSF103473">
    <property type="entry name" value="MFS general substrate transporter"/>
    <property type="match status" value="1"/>
</dbReference>
<dbReference type="InterPro" id="IPR011701">
    <property type="entry name" value="MFS"/>
</dbReference>
<dbReference type="Gene3D" id="1.20.1250.20">
    <property type="entry name" value="MFS general substrate transporter like domains"/>
    <property type="match status" value="1"/>
</dbReference>
<evidence type="ECO:0000256" key="3">
    <source>
        <dbReference type="ARBA" id="ARBA00022692"/>
    </source>
</evidence>
<feature type="transmembrane region" description="Helical" evidence="6">
    <location>
        <begin position="184"/>
        <end position="203"/>
    </location>
</feature>
<keyword evidence="3 6" id="KW-0812">Transmembrane</keyword>
<name>A0A8J3URF0_9ACTN</name>
<keyword evidence="5 6" id="KW-0472">Membrane</keyword>
<gene>
    <name evidence="7" type="ORF">Psi02_56950</name>
</gene>
<dbReference type="AlphaFoldDB" id="A0A8J3URF0"/>
<evidence type="ECO:0000256" key="2">
    <source>
        <dbReference type="ARBA" id="ARBA00022448"/>
    </source>
</evidence>
<dbReference type="GO" id="GO:0016020">
    <property type="term" value="C:membrane"/>
    <property type="evidence" value="ECO:0007669"/>
    <property type="project" value="UniProtKB-SubCell"/>
</dbReference>
<dbReference type="PANTHER" id="PTHR42718:SF9">
    <property type="entry name" value="MAJOR FACILITATOR SUPERFAMILY MULTIDRUG TRANSPORTER MFSC"/>
    <property type="match status" value="1"/>
</dbReference>
<comment type="caution">
    <text evidence="7">The sequence shown here is derived from an EMBL/GenBank/DDBJ whole genome shotgun (WGS) entry which is preliminary data.</text>
</comment>
<evidence type="ECO:0000256" key="1">
    <source>
        <dbReference type="ARBA" id="ARBA00004141"/>
    </source>
</evidence>